<reference evidence="2 3" key="1">
    <citation type="submission" date="2021-03" db="EMBL/GenBank/DDBJ databases">
        <title>Fibrella sp. HMF5036 genome sequencing and assembly.</title>
        <authorList>
            <person name="Kang H."/>
            <person name="Kim H."/>
            <person name="Bae S."/>
            <person name="Joh K."/>
        </authorList>
    </citation>
    <scope>NUCLEOTIDE SEQUENCE [LARGE SCALE GENOMIC DNA]</scope>
    <source>
        <strain evidence="2 3">HMF5036</strain>
    </source>
</reference>
<dbReference type="Proteomes" id="UP000664795">
    <property type="component" value="Unassembled WGS sequence"/>
</dbReference>
<evidence type="ECO:0000313" key="3">
    <source>
        <dbReference type="Proteomes" id="UP000664795"/>
    </source>
</evidence>
<keyword evidence="1" id="KW-0732">Signal</keyword>
<organism evidence="2 3">
    <name type="scientific">Fibrella aquatilis</name>
    <dbReference type="NCBI Taxonomy" id="2817059"/>
    <lineage>
        <taxon>Bacteria</taxon>
        <taxon>Pseudomonadati</taxon>
        <taxon>Bacteroidota</taxon>
        <taxon>Cytophagia</taxon>
        <taxon>Cytophagales</taxon>
        <taxon>Spirosomataceae</taxon>
        <taxon>Fibrella</taxon>
    </lineage>
</organism>
<dbReference type="EMBL" id="JAFMYU010000016">
    <property type="protein sequence ID" value="MBO0933022.1"/>
    <property type="molecule type" value="Genomic_DNA"/>
</dbReference>
<proteinExistence type="predicted"/>
<protein>
    <submittedName>
        <fullName evidence="2">Uncharacterized protein</fullName>
    </submittedName>
</protein>
<name>A0A939JXJ5_9BACT</name>
<feature type="chain" id="PRO_5037368174" evidence="1">
    <location>
        <begin position="28"/>
        <end position="254"/>
    </location>
</feature>
<comment type="caution">
    <text evidence="2">The sequence shown here is derived from an EMBL/GenBank/DDBJ whole genome shotgun (WGS) entry which is preliminary data.</text>
</comment>
<gene>
    <name evidence="2" type="ORF">J2I48_18580</name>
</gene>
<evidence type="ECO:0000313" key="2">
    <source>
        <dbReference type="EMBL" id="MBO0933022.1"/>
    </source>
</evidence>
<sequence length="254" mass="27796">MKTVSIFIVSAISVFAFDIVASGTAQAQSRSKRTLTYSCCADYPFKLTIAAQGMMDMFSKLVAKSGVEQCGENNKVVNSLTSAMPLEYVQNSKKKGIITYAVFFKTAPPYDETEGSDRVRAAWASRAGAYEYYGACIPEPIVYPDTTVSPNEVYGIKFVPIARYNVLKVKDDINKINGFPIAQIRNIVNVYIEARNGYIATQEKGSYTDAKSSKGVVAVIESISGQLIKCYVLNNYDGVGGQLVWKQINNCSGL</sequence>
<accession>A0A939JXJ5</accession>
<dbReference type="RefSeq" id="WP_207336989.1">
    <property type="nucleotide sequence ID" value="NZ_JAFMYU010000016.1"/>
</dbReference>
<feature type="signal peptide" evidence="1">
    <location>
        <begin position="1"/>
        <end position="27"/>
    </location>
</feature>
<keyword evidence="3" id="KW-1185">Reference proteome</keyword>
<dbReference type="AlphaFoldDB" id="A0A939JXJ5"/>
<evidence type="ECO:0000256" key="1">
    <source>
        <dbReference type="SAM" id="SignalP"/>
    </source>
</evidence>